<dbReference type="Proteomes" id="UP000184526">
    <property type="component" value="Unassembled WGS sequence"/>
</dbReference>
<evidence type="ECO:0000259" key="6">
    <source>
        <dbReference type="PROSITE" id="PS51198"/>
    </source>
</evidence>
<dbReference type="OrthoDB" id="9787585at2"/>
<dbReference type="InterPro" id="IPR027417">
    <property type="entry name" value="P-loop_NTPase"/>
</dbReference>
<keyword evidence="4 5" id="KW-0067">ATP-binding</keyword>
<name>A0A1M5XVY9_9CLOT</name>
<dbReference type="Pfam" id="PF13538">
    <property type="entry name" value="UvrD_C_2"/>
    <property type="match status" value="1"/>
</dbReference>
<evidence type="ECO:0000313" key="8">
    <source>
        <dbReference type="Proteomes" id="UP000184526"/>
    </source>
</evidence>
<dbReference type="RefSeq" id="WP_072832320.1">
    <property type="nucleotide sequence ID" value="NZ_FQXP01000010.1"/>
</dbReference>
<gene>
    <name evidence="7" type="ORF">SAMN02745196_02464</name>
</gene>
<dbReference type="GO" id="GO:0016787">
    <property type="term" value="F:hydrolase activity"/>
    <property type="evidence" value="ECO:0007669"/>
    <property type="project" value="UniProtKB-UniRule"/>
</dbReference>
<dbReference type="SUPFAM" id="SSF52540">
    <property type="entry name" value="P-loop containing nucleoside triphosphate hydrolases"/>
    <property type="match status" value="1"/>
</dbReference>
<dbReference type="GO" id="GO:0005524">
    <property type="term" value="F:ATP binding"/>
    <property type="evidence" value="ECO:0007669"/>
    <property type="project" value="UniProtKB-UniRule"/>
</dbReference>
<keyword evidence="8" id="KW-1185">Reference proteome</keyword>
<evidence type="ECO:0000256" key="3">
    <source>
        <dbReference type="ARBA" id="ARBA00022806"/>
    </source>
</evidence>
<keyword evidence="1 5" id="KW-0547">Nucleotide-binding</keyword>
<proteinExistence type="predicted"/>
<dbReference type="GO" id="GO:0000725">
    <property type="term" value="P:recombinational repair"/>
    <property type="evidence" value="ECO:0007669"/>
    <property type="project" value="TreeGrafter"/>
</dbReference>
<dbReference type="PANTHER" id="PTHR11070:SF17">
    <property type="entry name" value="DNA HELICASE IV"/>
    <property type="match status" value="1"/>
</dbReference>
<protein>
    <submittedName>
        <fullName evidence="7">DNA helicase-2 / ATP-dependent DNA helicase PcrA</fullName>
    </submittedName>
</protein>
<dbReference type="InterPro" id="IPR014016">
    <property type="entry name" value="UvrD-like_ATP-bd"/>
</dbReference>
<dbReference type="PROSITE" id="PS51198">
    <property type="entry name" value="UVRD_HELICASE_ATP_BIND"/>
    <property type="match status" value="1"/>
</dbReference>
<evidence type="ECO:0000256" key="4">
    <source>
        <dbReference type="ARBA" id="ARBA00022840"/>
    </source>
</evidence>
<evidence type="ECO:0000256" key="2">
    <source>
        <dbReference type="ARBA" id="ARBA00022801"/>
    </source>
</evidence>
<dbReference type="InterPro" id="IPR000212">
    <property type="entry name" value="DNA_helicase_UvrD/REP"/>
</dbReference>
<evidence type="ECO:0000256" key="5">
    <source>
        <dbReference type="PROSITE-ProRule" id="PRU00560"/>
    </source>
</evidence>
<keyword evidence="3 5" id="KW-0347">Helicase</keyword>
<dbReference type="STRING" id="1121306.SAMN02745196_02464"/>
<dbReference type="PANTHER" id="PTHR11070">
    <property type="entry name" value="UVRD / RECB / PCRA DNA HELICASE FAMILY MEMBER"/>
    <property type="match status" value="1"/>
</dbReference>
<dbReference type="EMBL" id="FQXP01000010">
    <property type="protein sequence ID" value="SHI03869.1"/>
    <property type="molecule type" value="Genomic_DNA"/>
</dbReference>
<organism evidence="7 8">
    <name type="scientific">Clostridium collagenovorans DSM 3089</name>
    <dbReference type="NCBI Taxonomy" id="1121306"/>
    <lineage>
        <taxon>Bacteria</taxon>
        <taxon>Bacillati</taxon>
        <taxon>Bacillota</taxon>
        <taxon>Clostridia</taxon>
        <taxon>Eubacteriales</taxon>
        <taxon>Clostridiaceae</taxon>
        <taxon>Clostridium</taxon>
    </lineage>
</organism>
<accession>A0A1M5XVY9</accession>
<dbReference type="GO" id="GO:0043138">
    <property type="term" value="F:3'-5' DNA helicase activity"/>
    <property type="evidence" value="ECO:0007669"/>
    <property type="project" value="TreeGrafter"/>
</dbReference>
<evidence type="ECO:0000313" key="7">
    <source>
        <dbReference type="EMBL" id="SHI03869.1"/>
    </source>
</evidence>
<dbReference type="InterPro" id="IPR027785">
    <property type="entry name" value="UvrD-like_helicase_C"/>
</dbReference>
<sequence>MENLEFEKEFQEKLEFEVEKEKLKEVIDIIAKEILSLVEKRKEFTQYILDYRKKFIEEYKDDEDRLIEFFDHERYVKEDAYKSIDRKLKELTILKPTPYFGRVEFSEEDYGIERMYIGRFGVVPEDSLDPVVIDWRAPIASLFYEGKLGDVSYKAPAGEVAVNLLNKRQYIIKNEELKGMFNSEVDIKDDILQMVLSKNAGDKLKDIIMTIQKEQDDIIRDGQYKVVVVDGVAGSGKTTIALHRVAYLLYNHRKQLEDKVLIVGPNKIFMEYISSVLPTLGETGVKQSTYKELGEYIIDEDVMSYKDYMEAILNGDEELIKDIRYKTSDLFIEDLDKLISNLEKGYFTLEDVVFRGKLVVDTKELSDLFNVHYKNMPLFRRSQKVKRIIYSKLKDRRDELVREININFEKEKDSIDPSELDLQITDLEFRRRNDIRDVISELIRIKKSLTFIDNSSIIDIYNKFNEDKILMLDDLAPIIYLKVKLEGYKLDEEVKHLVVDEAQDLCKLQLIVLREITKCNSMTILGDRNQRMLPTEGEIAFTELKDIYPGTEVSNYALKTSYRSTKEIMEYANSLLKEEEIIPLVRNGEPVVEKVVSSEETLKDCLFDKLMRFREKGYESIGIIGKNLEECRKIHDMLKENINIRLLENENIIYKSGMVVIPSYYAKGLEFDAVIAIDKDKNEKDIQEERKLRYVMATRALHELCVYKVNS</sequence>
<dbReference type="GO" id="GO:0005829">
    <property type="term" value="C:cytosol"/>
    <property type="evidence" value="ECO:0007669"/>
    <property type="project" value="TreeGrafter"/>
</dbReference>
<keyword evidence="2 5" id="KW-0378">Hydrolase</keyword>
<dbReference type="AlphaFoldDB" id="A0A1M5XVY9"/>
<reference evidence="7 8" key="1">
    <citation type="submission" date="2016-11" db="EMBL/GenBank/DDBJ databases">
        <authorList>
            <person name="Jaros S."/>
            <person name="Januszkiewicz K."/>
            <person name="Wedrychowicz H."/>
        </authorList>
    </citation>
    <scope>NUCLEOTIDE SEQUENCE [LARGE SCALE GENOMIC DNA]</scope>
    <source>
        <strain evidence="7 8">DSM 3089</strain>
    </source>
</reference>
<dbReference type="Pfam" id="PF00580">
    <property type="entry name" value="UvrD-helicase"/>
    <property type="match status" value="1"/>
</dbReference>
<feature type="domain" description="UvrD-like helicase ATP-binding" evidence="6">
    <location>
        <begin position="210"/>
        <end position="565"/>
    </location>
</feature>
<evidence type="ECO:0000256" key="1">
    <source>
        <dbReference type="ARBA" id="ARBA00022741"/>
    </source>
</evidence>
<dbReference type="GO" id="GO:0003677">
    <property type="term" value="F:DNA binding"/>
    <property type="evidence" value="ECO:0007669"/>
    <property type="project" value="InterPro"/>
</dbReference>
<dbReference type="Gene3D" id="3.40.50.300">
    <property type="entry name" value="P-loop containing nucleotide triphosphate hydrolases"/>
    <property type="match status" value="3"/>
</dbReference>
<feature type="binding site" evidence="5">
    <location>
        <begin position="231"/>
        <end position="238"/>
    </location>
    <ligand>
        <name>ATP</name>
        <dbReference type="ChEBI" id="CHEBI:30616"/>
    </ligand>
</feature>